<gene>
    <name evidence="9" type="primary">LOC102806617</name>
</gene>
<dbReference type="PANTHER" id="PTHR12011">
    <property type="entry name" value="ADHESION G-PROTEIN COUPLED RECEPTOR"/>
    <property type="match status" value="1"/>
</dbReference>
<dbReference type="InterPro" id="IPR001304">
    <property type="entry name" value="C-type_lectin-like"/>
</dbReference>
<sequence>MQVVAGVCDDSDNCPEPWLEHHKYCYAKFDIILDQQNSLDYCAVYGGDLVSFGGQGEHNFVKANYGGEYHYWIGLRRVEDNFVWSDETLLGYTNWSDIWNESNANCVALTPSFDWRTQECSTPHRFICEVPEKDIIVPLIEGEATVKPRDELCTNTLRFDKDCVSMEMMKIYNHFHDHSSHSISDVLLYFNDLQVVAANNITLSDLVTATDIVLAILEIDLDSLSPLTMEEFNSVAEACLQTVSQLLSDTSSAQWALVQEENQVTDLRTSTVQHNATGKLISGDDSIVWKNNNTLYRLLRCFEKFTLEVTNYLINTNESSFITTTDNLDVEINIQDTNTANTVTIGSATSSATFPAELLRTSQSDKIGVVITLFRSLNQILPDQMTLSASYAKLGSDVISVSQYPSLPTPFAAPVILNITLSKFSARHRQALELITVIGCSISLVCLLCTFGSLIYFRLHSERIIILHNLVLMLAFAQLMFLVSGLITHDTKVCAGIAICLHYLFLAAFFWMLVQGIQLYLKVSSVFAPSNSVLPYYFLLGYGTPAVIVGITVATKHAHYGNELICWLSTEDGVVYAFVGPVICIIIINLVVLILVLRAFMGVKVNEAKTEKERLRSGVRACMILLPILGLTWIFGILAFNKETLFFAYLFALLNSSQGVFIFILHCACNDEVKSMYKKRFKSKISTSAHAWAANNKSKSKSTSTTTTASEGVSVSLNTYIKKSVGKQEDTSA</sequence>
<name>A0ABM0M207_SACKO</name>
<feature type="transmembrane region" description="Helical" evidence="5">
    <location>
        <begin position="574"/>
        <end position="597"/>
    </location>
</feature>
<dbReference type="InterPro" id="IPR017981">
    <property type="entry name" value="GPCR_2-like_7TM"/>
</dbReference>
<dbReference type="GeneID" id="102806617"/>
<feature type="transmembrane region" description="Helical" evidence="5">
    <location>
        <begin position="434"/>
        <end position="457"/>
    </location>
</feature>
<dbReference type="PANTHER" id="PTHR12011:SF347">
    <property type="entry name" value="FI21270P1-RELATED"/>
    <property type="match status" value="1"/>
</dbReference>
<dbReference type="InterPro" id="IPR016186">
    <property type="entry name" value="C-type_lectin-like/link_sf"/>
</dbReference>
<dbReference type="InterPro" id="IPR000832">
    <property type="entry name" value="GPCR_2_secretin-like"/>
</dbReference>
<evidence type="ECO:0000256" key="3">
    <source>
        <dbReference type="ARBA" id="ARBA00022989"/>
    </source>
</evidence>
<evidence type="ECO:0000313" key="8">
    <source>
        <dbReference type="Proteomes" id="UP000694865"/>
    </source>
</evidence>
<feature type="domain" description="G-protein coupled receptors family 2 profile 2" evidence="7">
    <location>
        <begin position="432"/>
        <end position="670"/>
    </location>
</feature>
<dbReference type="Pfam" id="PF00002">
    <property type="entry name" value="7tm_2"/>
    <property type="match status" value="1"/>
</dbReference>
<evidence type="ECO:0000259" key="7">
    <source>
        <dbReference type="PROSITE" id="PS50261"/>
    </source>
</evidence>
<proteinExistence type="predicted"/>
<comment type="subcellular location">
    <subcellularLocation>
        <location evidence="1">Membrane</location>
        <topology evidence="1">Multi-pass membrane protein</topology>
    </subcellularLocation>
</comment>
<dbReference type="PROSITE" id="PS50041">
    <property type="entry name" value="C_TYPE_LECTIN_2"/>
    <property type="match status" value="1"/>
</dbReference>
<dbReference type="PRINTS" id="PR00249">
    <property type="entry name" value="GPCRSECRETIN"/>
</dbReference>
<evidence type="ECO:0000259" key="6">
    <source>
        <dbReference type="PROSITE" id="PS50041"/>
    </source>
</evidence>
<dbReference type="CDD" id="cd00037">
    <property type="entry name" value="CLECT"/>
    <property type="match status" value="1"/>
</dbReference>
<reference evidence="9" key="1">
    <citation type="submission" date="2025-08" db="UniProtKB">
        <authorList>
            <consortium name="RefSeq"/>
        </authorList>
    </citation>
    <scope>IDENTIFICATION</scope>
    <source>
        <tissue evidence="9">Testes</tissue>
    </source>
</reference>
<accession>A0ABM0M207</accession>
<feature type="domain" description="C-type lectin" evidence="6">
    <location>
        <begin position="21"/>
        <end position="129"/>
    </location>
</feature>
<feature type="transmembrane region" description="Helical" evidence="5">
    <location>
        <begin position="646"/>
        <end position="669"/>
    </location>
</feature>
<keyword evidence="4 5" id="KW-0472">Membrane</keyword>
<feature type="transmembrane region" description="Helical" evidence="5">
    <location>
        <begin position="464"/>
        <end position="487"/>
    </location>
</feature>
<dbReference type="PROSITE" id="PS00650">
    <property type="entry name" value="G_PROTEIN_RECEP_F2_2"/>
    <property type="match status" value="1"/>
</dbReference>
<keyword evidence="3 5" id="KW-1133">Transmembrane helix</keyword>
<dbReference type="InterPro" id="IPR017983">
    <property type="entry name" value="GPCR_2_secretin-like_CS"/>
</dbReference>
<evidence type="ECO:0000256" key="5">
    <source>
        <dbReference type="SAM" id="Phobius"/>
    </source>
</evidence>
<organism evidence="8 9">
    <name type="scientific">Saccoglossus kowalevskii</name>
    <name type="common">Acorn worm</name>
    <dbReference type="NCBI Taxonomy" id="10224"/>
    <lineage>
        <taxon>Eukaryota</taxon>
        <taxon>Metazoa</taxon>
        <taxon>Hemichordata</taxon>
        <taxon>Enteropneusta</taxon>
        <taxon>Harrimaniidae</taxon>
        <taxon>Saccoglossus</taxon>
    </lineage>
</organism>
<dbReference type="SMART" id="SM00034">
    <property type="entry name" value="CLECT"/>
    <property type="match status" value="1"/>
</dbReference>
<evidence type="ECO:0000256" key="2">
    <source>
        <dbReference type="ARBA" id="ARBA00022692"/>
    </source>
</evidence>
<evidence type="ECO:0000256" key="1">
    <source>
        <dbReference type="ARBA" id="ARBA00004141"/>
    </source>
</evidence>
<protein>
    <submittedName>
        <fullName evidence="9">Uncharacterized protein LOC102806617</fullName>
    </submittedName>
</protein>
<feature type="transmembrane region" description="Helical" evidence="5">
    <location>
        <begin position="493"/>
        <end position="514"/>
    </location>
</feature>
<dbReference type="Pfam" id="PF00059">
    <property type="entry name" value="Lectin_C"/>
    <property type="match status" value="1"/>
</dbReference>
<dbReference type="PROSITE" id="PS50261">
    <property type="entry name" value="G_PROTEIN_RECEP_F2_4"/>
    <property type="match status" value="1"/>
</dbReference>
<dbReference type="Gene3D" id="1.20.1070.10">
    <property type="entry name" value="Rhodopsin 7-helix transmembrane proteins"/>
    <property type="match status" value="1"/>
</dbReference>
<evidence type="ECO:0000313" key="9">
    <source>
        <dbReference type="RefSeq" id="XP_006814048.1"/>
    </source>
</evidence>
<feature type="transmembrane region" description="Helical" evidence="5">
    <location>
        <begin position="618"/>
        <end position="640"/>
    </location>
</feature>
<keyword evidence="2 5" id="KW-0812">Transmembrane</keyword>
<dbReference type="RefSeq" id="XP_006814048.1">
    <property type="nucleotide sequence ID" value="XM_006813985.1"/>
</dbReference>
<dbReference type="Gene3D" id="3.10.100.10">
    <property type="entry name" value="Mannose-Binding Protein A, subunit A"/>
    <property type="match status" value="1"/>
</dbReference>
<feature type="transmembrane region" description="Helical" evidence="5">
    <location>
        <begin position="534"/>
        <end position="554"/>
    </location>
</feature>
<dbReference type="SUPFAM" id="SSF81321">
    <property type="entry name" value="Family A G protein-coupled receptor-like"/>
    <property type="match status" value="1"/>
</dbReference>
<dbReference type="InterPro" id="IPR016187">
    <property type="entry name" value="CTDL_fold"/>
</dbReference>
<evidence type="ECO:0000256" key="4">
    <source>
        <dbReference type="ARBA" id="ARBA00023136"/>
    </source>
</evidence>
<dbReference type="Proteomes" id="UP000694865">
    <property type="component" value="Unplaced"/>
</dbReference>
<dbReference type="SUPFAM" id="SSF56436">
    <property type="entry name" value="C-type lectin-like"/>
    <property type="match status" value="1"/>
</dbReference>
<keyword evidence="8" id="KW-1185">Reference proteome</keyword>